<evidence type="ECO:0000313" key="3">
    <source>
        <dbReference type="EMBL" id="WXB15808.1"/>
    </source>
</evidence>
<feature type="domain" description="HTH marR-type" evidence="2">
    <location>
        <begin position="6"/>
        <end position="151"/>
    </location>
</feature>
<dbReference type="InterPro" id="IPR000835">
    <property type="entry name" value="HTH_MarR-typ"/>
</dbReference>
<feature type="region of interest" description="Disordered" evidence="1">
    <location>
        <begin position="135"/>
        <end position="178"/>
    </location>
</feature>
<feature type="compositionally biased region" description="Acidic residues" evidence="1">
    <location>
        <begin position="141"/>
        <end position="161"/>
    </location>
</feature>
<dbReference type="Proteomes" id="UP001370348">
    <property type="component" value="Chromosome"/>
</dbReference>
<gene>
    <name evidence="3" type="ORF">LZC94_00755</name>
</gene>
<feature type="compositionally biased region" description="Basic and acidic residues" evidence="1">
    <location>
        <begin position="162"/>
        <end position="178"/>
    </location>
</feature>
<sequence length="178" mass="20131">MPKAVTLAEYRALAEIRYRIRRFINFSEASARAVGLEPQQHQLLLAIHGLPPEEFPTIGRIAERLQIQHHSAVELVNRSAENGLVKKRPSERDRREVLLEVTPRGRRLLEKLAVAHRTELRSVAPTLLETLAALVTGEGPALEDDDPELERDDDPENDASDEQAKPAKPDKPDKEFER</sequence>
<dbReference type="RefSeq" id="WP_394825442.1">
    <property type="nucleotide sequence ID" value="NZ_CP089984.1"/>
</dbReference>
<dbReference type="InterPro" id="IPR039422">
    <property type="entry name" value="MarR/SlyA-like"/>
</dbReference>
<dbReference type="Pfam" id="PF12802">
    <property type="entry name" value="MarR_2"/>
    <property type="match status" value="1"/>
</dbReference>
<dbReference type="InterPro" id="IPR036388">
    <property type="entry name" value="WH-like_DNA-bd_sf"/>
</dbReference>
<dbReference type="PANTHER" id="PTHR33164">
    <property type="entry name" value="TRANSCRIPTIONAL REGULATOR, MARR FAMILY"/>
    <property type="match status" value="1"/>
</dbReference>
<protein>
    <submittedName>
        <fullName evidence="3">MarR family transcriptional regulator</fullName>
    </submittedName>
</protein>
<dbReference type="SMART" id="SM00347">
    <property type="entry name" value="HTH_MARR"/>
    <property type="match status" value="1"/>
</dbReference>
<dbReference type="InterPro" id="IPR036390">
    <property type="entry name" value="WH_DNA-bd_sf"/>
</dbReference>
<evidence type="ECO:0000256" key="1">
    <source>
        <dbReference type="SAM" id="MobiDB-lite"/>
    </source>
</evidence>
<dbReference type="Gene3D" id="1.10.10.10">
    <property type="entry name" value="Winged helix-like DNA-binding domain superfamily/Winged helix DNA-binding domain"/>
    <property type="match status" value="1"/>
</dbReference>
<dbReference type="PROSITE" id="PS50995">
    <property type="entry name" value="HTH_MARR_2"/>
    <property type="match status" value="1"/>
</dbReference>
<proteinExistence type="predicted"/>
<keyword evidence="4" id="KW-1185">Reference proteome</keyword>
<evidence type="ECO:0000313" key="4">
    <source>
        <dbReference type="Proteomes" id="UP001370348"/>
    </source>
</evidence>
<name>A0ABZ2M157_9BACT</name>
<dbReference type="PANTHER" id="PTHR33164:SF43">
    <property type="entry name" value="HTH-TYPE TRANSCRIPTIONAL REPRESSOR YETL"/>
    <property type="match status" value="1"/>
</dbReference>
<dbReference type="EMBL" id="CP089984">
    <property type="protein sequence ID" value="WXB15808.1"/>
    <property type="molecule type" value="Genomic_DNA"/>
</dbReference>
<dbReference type="SUPFAM" id="SSF46785">
    <property type="entry name" value="Winged helix' DNA-binding domain"/>
    <property type="match status" value="1"/>
</dbReference>
<evidence type="ECO:0000259" key="2">
    <source>
        <dbReference type="PROSITE" id="PS50995"/>
    </source>
</evidence>
<accession>A0ABZ2M157</accession>
<reference evidence="3 4" key="1">
    <citation type="submission" date="2021-12" db="EMBL/GenBank/DDBJ databases">
        <title>Discovery of the Pendulisporaceae a myxobacterial family with distinct sporulation behavior and unique specialized metabolism.</title>
        <authorList>
            <person name="Garcia R."/>
            <person name="Popoff A."/>
            <person name="Bader C.D."/>
            <person name="Loehr J."/>
            <person name="Walesch S."/>
            <person name="Walt C."/>
            <person name="Boldt J."/>
            <person name="Bunk B."/>
            <person name="Haeckl F.J.F.P.J."/>
            <person name="Gunesch A.P."/>
            <person name="Birkelbach J."/>
            <person name="Nuebel U."/>
            <person name="Pietschmann T."/>
            <person name="Bach T."/>
            <person name="Mueller R."/>
        </authorList>
    </citation>
    <scope>NUCLEOTIDE SEQUENCE [LARGE SCALE GENOMIC DNA]</scope>
    <source>
        <strain evidence="3 4">MSr11954</strain>
    </source>
</reference>
<organism evidence="3 4">
    <name type="scientific">Pendulispora albinea</name>
    <dbReference type="NCBI Taxonomy" id="2741071"/>
    <lineage>
        <taxon>Bacteria</taxon>
        <taxon>Pseudomonadati</taxon>
        <taxon>Myxococcota</taxon>
        <taxon>Myxococcia</taxon>
        <taxon>Myxococcales</taxon>
        <taxon>Sorangiineae</taxon>
        <taxon>Pendulisporaceae</taxon>
        <taxon>Pendulispora</taxon>
    </lineage>
</organism>